<evidence type="ECO:0000313" key="1">
    <source>
        <dbReference type="EMBL" id="GIQ88965.1"/>
    </source>
</evidence>
<evidence type="ECO:0000313" key="2">
    <source>
        <dbReference type="Proteomes" id="UP000265618"/>
    </source>
</evidence>
<sequence>CDTIGPLSDDCTRELIVSLDSDMEMIRGHTGAYPESPDMAGCGACKFDTNSRGSRVRQCKKKGCRGTPYESGLCPFHRMLLKTGLCPDFPQAEATQEKNRRAMYDAYSYRGSVHELLVQRRAPEVSNKS</sequence>
<keyword evidence="2" id="KW-1185">Reference proteome</keyword>
<dbReference type="EMBL" id="BDIP01004563">
    <property type="protein sequence ID" value="GIQ88965.1"/>
    <property type="molecule type" value="Genomic_DNA"/>
</dbReference>
<organism evidence="1 2">
    <name type="scientific">Kipferlia bialata</name>
    <dbReference type="NCBI Taxonomy" id="797122"/>
    <lineage>
        <taxon>Eukaryota</taxon>
        <taxon>Metamonada</taxon>
        <taxon>Carpediemonas-like organisms</taxon>
        <taxon>Kipferlia</taxon>
    </lineage>
</organism>
<dbReference type="Proteomes" id="UP000265618">
    <property type="component" value="Unassembled WGS sequence"/>
</dbReference>
<protein>
    <submittedName>
        <fullName evidence="1">Uncharacterized protein</fullName>
    </submittedName>
</protein>
<accession>A0A9K3GNP1</accession>
<dbReference type="AlphaFoldDB" id="A0A9K3GNP1"/>
<comment type="caution">
    <text evidence="1">The sequence shown here is derived from an EMBL/GenBank/DDBJ whole genome shotgun (WGS) entry which is preliminary data.</text>
</comment>
<proteinExistence type="predicted"/>
<reference evidence="1 2" key="1">
    <citation type="journal article" date="2018" name="PLoS ONE">
        <title>The draft genome of Kipferlia bialata reveals reductive genome evolution in fornicate parasites.</title>
        <authorList>
            <person name="Tanifuji G."/>
            <person name="Takabayashi S."/>
            <person name="Kume K."/>
            <person name="Takagi M."/>
            <person name="Nakayama T."/>
            <person name="Kamikawa R."/>
            <person name="Inagaki Y."/>
            <person name="Hashimoto T."/>
        </authorList>
    </citation>
    <scope>NUCLEOTIDE SEQUENCE [LARGE SCALE GENOMIC DNA]</scope>
    <source>
        <strain evidence="1">NY0173</strain>
    </source>
</reference>
<gene>
    <name evidence="1" type="ORF">KIPB_011325</name>
</gene>
<name>A0A9K3GNP1_9EUKA</name>
<feature type="non-terminal residue" evidence="1">
    <location>
        <position position="1"/>
    </location>
</feature>